<evidence type="ECO:0000313" key="2">
    <source>
        <dbReference type="Proteomes" id="UP001165064"/>
    </source>
</evidence>
<comment type="caution">
    <text evidence="1">The sequence shown here is derived from an EMBL/GenBank/DDBJ whole genome shotgun (WGS) entry which is preliminary data.</text>
</comment>
<accession>A0ACB5T2L1</accession>
<proteinExistence type="predicted"/>
<protein>
    <submittedName>
        <fullName evidence="1">Unnamed protein product</fullName>
    </submittedName>
</protein>
<name>A0ACB5T2L1_AMBMO</name>
<reference evidence="1" key="1">
    <citation type="submission" date="2023-04" db="EMBL/GenBank/DDBJ databases">
        <title>Ambrosiozyma monospora NBRC 10751.</title>
        <authorList>
            <person name="Ichikawa N."/>
            <person name="Sato H."/>
            <person name="Tonouchi N."/>
        </authorList>
    </citation>
    <scope>NUCLEOTIDE SEQUENCE</scope>
    <source>
        <strain evidence="1">NBRC 10751</strain>
    </source>
</reference>
<gene>
    <name evidence="1" type="ORF">Amon02_000426800</name>
</gene>
<organism evidence="1 2">
    <name type="scientific">Ambrosiozyma monospora</name>
    <name type="common">Yeast</name>
    <name type="synonym">Endomycopsis monosporus</name>
    <dbReference type="NCBI Taxonomy" id="43982"/>
    <lineage>
        <taxon>Eukaryota</taxon>
        <taxon>Fungi</taxon>
        <taxon>Dikarya</taxon>
        <taxon>Ascomycota</taxon>
        <taxon>Saccharomycotina</taxon>
        <taxon>Pichiomycetes</taxon>
        <taxon>Pichiales</taxon>
        <taxon>Pichiaceae</taxon>
        <taxon>Ambrosiozyma</taxon>
    </lineage>
</organism>
<evidence type="ECO:0000313" key="1">
    <source>
        <dbReference type="EMBL" id="GME80066.1"/>
    </source>
</evidence>
<dbReference type="EMBL" id="BSXS01002880">
    <property type="protein sequence ID" value="GME80066.1"/>
    <property type="molecule type" value="Genomic_DNA"/>
</dbReference>
<dbReference type="Proteomes" id="UP001165064">
    <property type="component" value="Unassembled WGS sequence"/>
</dbReference>
<sequence length="482" mass="56240">MYGSGRNPGGKDPGVPRDPPNSGLSRQNSFKPPLNPSDDLALNSALSERTTQPFSAFKTPFLNTSRWNNVEKLGEVFGFNEYNEMEEMGGETLAERGIADVYESYYDPYPAWRNEEVPITRLRIEAIFIHLTKLFGFQFDNAKNMYDYLMRLLDSRASRMSPTSALKSLHADYIGGANSNYRKWYFGSRMDESDISQEHGIGNVSSLKESQSNWDASMASFAPEDYVLQLAIFLLVWGEANNARFMPEYLCFLFKCCVDVFYSLDFKELNSLVPSFLDHAITPLYNFYRDQLYEKIDNKWIQRDKDHARVIGYDDINQFFWYKGSLDKLQLFDKRKFMELPPHERFTHLDQINWKHSVRKTYLERRSWFHVWINFNRIWNIHIAMYWYYVSFNAGPLYTRDYDINYDNKPTTVAKLSAMSLAGTLVSIINLISLLCEVFFVPRRCPGTQSVLPRFFVIYYSVYCFCHQCDHLFCGASFSSIG</sequence>
<keyword evidence="2" id="KW-1185">Reference proteome</keyword>